<sequence>MPIDIYSFNLSQFCRSVLMTAKHLNIDLNVIEVDPGPEQWSPEFLKVNPNHNLPTINDNGFVLVESRAIMQYLCNQYAPNSSLYPKEPKARAQVDRWLFFDVTLIGSIANSVMRKPFIGVDPLPERVIAFKNNMKLLDESIGNNHYLTGNEHLTIADLAVLSTTAIFLNLGTDLSEYPNFKRWLTTLSQELPYFADINLKNFSPEKLQEWAKSSQKYINRKLNSS</sequence>
<dbReference type="PANTHER" id="PTHR43969">
    <property type="entry name" value="GLUTATHIONE S TRANSFERASE D10, ISOFORM A-RELATED"/>
    <property type="match status" value="1"/>
</dbReference>
<dbReference type="PROSITE" id="PS50404">
    <property type="entry name" value="GST_NTER"/>
    <property type="match status" value="1"/>
</dbReference>
<dbReference type="InterPro" id="IPR036249">
    <property type="entry name" value="Thioredoxin-like_sf"/>
</dbReference>
<name>A0A7R9LZN0_9ACAR</name>
<dbReference type="InterPro" id="IPR036282">
    <property type="entry name" value="Glutathione-S-Trfase_C_sf"/>
</dbReference>
<dbReference type="GO" id="GO:0004364">
    <property type="term" value="F:glutathione transferase activity"/>
    <property type="evidence" value="ECO:0007669"/>
    <property type="project" value="TreeGrafter"/>
</dbReference>
<dbReference type="EMBL" id="OC919195">
    <property type="protein sequence ID" value="CAD7650873.1"/>
    <property type="molecule type" value="Genomic_DNA"/>
</dbReference>
<dbReference type="InterPro" id="IPR010987">
    <property type="entry name" value="Glutathione-S-Trfase_C-like"/>
</dbReference>
<evidence type="ECO:0008006" key="6">
    <source>
        <dbReference type="Google" id="ProtNLM"/>
    </source>
</evidence>
<dbReference type="InterPro" id="IPR004046">
    <property type="entry name" value="GST_C"/>
</dbReference>
<dbReference type="SFLD" id="SFLDG00358">
    <property type="entry name" value="Main_(cytGST)"/>
    <property type="match status" value="1"/>
</dbReference>
<dbReference type="PANTHER" id="PTHR43969:SF9">
    <property type="entry name" value="GLUTATHIONE S TRANSFERASE D10, ISOFORM A-RELATED"/>
    <property type="match status" value="1"/>
</dbReference>
<dbReference type="EMBL" id="CAJPVJ010004370">
    <property type="protein sequence ID" value="CAG2168546.1"/>
    <property type="molecule type" value="Genomic_DNA"/>
</dbReference>
<dbReference type="InterPro" id="IPR040079">
    <property type="entry name" value="Glutathione_S-Trfase"/>
</dbReference>
<dbReference type="InterPro" id="IPR004045">
    <property type="entry name" value="Glutathione_S-Trfase_N"/>
</dbReference>
<dbReference type="Pfam" id="PF00043">
    <property type="entry name" value="GST_C"/>
    <property type="match status" value="1"/>
</dbReference>
<dbReference type="Pfam" id="PF13417">
    <property type="entry name" value="GST_N_3"/>
    <property type="match status" value="1"/>
</dbReference>
<dbReference type="GO" id="GO:0006749">
    <property type="term" value="P:glutathione metabolic process"/>
    <property type="evidence" value="ECO:0007669"/>
    <property type="project" value="TreeGrafter"/>
</dbReference>
<evidence type="ECO:0000313" key="4">
    <source>
        <dbReference type="EMBL" id="CAD7650873.1"/>
    </source>
</evidence>
<dbReference type="AlphaFoldDB" id="A0A7R9LZN0"/>
<dbReference type="SUPFAM" id="SSF52833">
    <property type="entry name" value="Thioredoxin-like"/>
    <property type="match status" value="1"/>
</dbReference>
<evidence type="ECO:0000259" key="3">
    <source>
        <dbReference type="PROSITE" id="PS50405"/>
    </source>
</evidence>
<reference evidence="4" key="1">
    <citation type="submission" date="2020-11" db="EMBL/GenBank/DDBJ databases">
        <authorList>
            <person name="Tran Van P."/>
        </authorList>
    </citation>
    <scope>NUCLEOTIDE SEQUENCE</scope>
</reference>
<evidence type="ECO:0000313" key="5">
    <source>
        <dbReference type="Proteomes" id="UP000728032"/>
    </source>
</evidence>
<evidence type="ECO:0000256" key="1">
    <source>
        <dbReference type="ARBA" id="ARBA00011738"/>
    </source>
</evidence>
<dbReference type="PROSITE" id="PS50405">
    <property type="entry name" value="GST_CTER"/>
    <property type="match status" value="1"/>
</dbReference>
<dbReference type="Gene3D" id="1.20.1050.10">
    <property type="match status" value="1"/>
</dbReference>
<keyword evidence="5" id="KW-1185">Reference proteome</keyword>
<accession>A0A7R9LZN0</accession>
<organism evidence="4">
    <name type="scientific">Oppiella nova</name>
    <dbReference type="NCBI Taxonomy" id="334625"/>
    <lineage>
        <taxon>Eukaryota</taxon>
        <taxon>Metazoa</taxon>
        <taxon>Ecdysozoa</taxon>
        <taxon>Arthropoda</taxon>
        <taxon>Chelicerata</taxon>
        <taxon>Arachnida</taxon>
        <taxon>Acari</taxon>
        <taxon>Acariformes</taxon>
        <taxon>Sarcoptiformes</taxon>
        <taxon>Oribatida</taxon>
        <taxon>Brachypylina</taxon>
        <taxon>Oppioidea</taxon>
        <taxon>Oppiidae</taxon>
        <taxon>Oppiella</taxon>
    </lineage>
</organism>
<dbReference type="FunFam" id="3.40.30.10:FF:000034">
    <property type="entry name" value="glutathione S-transferase 1"/>
    <property type="match status" value="1"/>
</dbReference>
<dbReference type="Gene3D" id="3.40.30.10">
    <property type="entry name" value="Glutaredoxin"/>
    <property type="match status" value="1"/>
</dbReference>
<evidence type="ECO:0000259" key="2">
    <source>
        <dbReference type="PROSITE" id="PS50404"/>
    </source>
</evidence>
<dbReference type="SUPFAM" id="SSF47616">
    <property type="entry name" value="GST C-terminal domain-like"/>
    <property type="match status" value="1"/>
</dbReference>
<dbReference type="OrthoDB" id="422574at2759"/>
<feature type="domain" description="GST N-terminal" evidence="2">
    <location>
        <begin position="1"/>
        <end position="81"/>
    </location>
</feature>
<dbReference type="SFLD" id="SFLDS00019">
    <property type="entry name" value="Glutathione_Transferase_(cytos"/>
    <property type="match status" value="1"/>
</dbReference>
<protein>
    <recommendedName>
        <fullName evidence="6">Glutathione S-transferase</fullName>
    </recommendedName>
</protein>
<gene>
    <name evidence="4" type="ORF">ONB1V03_LOCUS8034</name>
</gene>
<comment type="subunit">
    <text evidence="1">Homodimer.</text>
</comment>
<dbReference type="Proteomes" id="UP000728032">
    <property type="component" value="Unassembled WGS sequence"/>
</dbReference>
<proteinExistence type="predicted"/>
<feature type="domain" description="GST C-terminal" evidence="3">
    <location>
        <begin position="87"/>
        <end position="207"/>
    </location>
</feature>